<reference evidence="2 3" key="1">
    <citation type="submission" date="2018-11" db="EMBL/GenBank/DDBJ databases">
        <authorList>
            <person name="Li F."/>
        </authorList>
    </citation>
    <scope>NUCLEOTIDE SEQUENCE [LARGE SCALE GENOMIC DNA]</scope>
    <source>
        <strain evidence="2 3">Gsoil 818</strain>
    </source>
</reference>
<proteinExistence type="predicted"/>
<sequence length="152" mass="15860">MNRFTRAALIALPAAAFAGLGVTGPALAAGVSGPAFWIDGELYRTVATPTDFSGTGAPQGTYDAIYSFAGNQRNVAEAKPGDRDFNGGRWQVHQLTFPNGYAAALSTGDVNGNGQIDSTAELQRAFDNGTAVDTGVILRTFECTVNKVPASW</sequence>
<dbReference type="Proteomes" id="UP000279994">
    <property type="component" value="Unassembled WGS sequence"/>
</dbReference>
<comment type="caution">
    <text evidence="2">The sequence shown here is derived from an EMBL/GenBank/DDBJ whole genome shotgun (WGS) entry which is preliminary data.</text>
</comment>
<accession>A0A3N0GTJ6</accession>
<gene>
    <name evidence="2" type="ORF">EFL26_06015</name>
</gene>
<dbReference type="AlphaFoldDB" id="A0A3N0GTJ6"/>
<dbReference type="RefSeq" id="WP_123221991.1">
    <property type="nucleotide sequence ID" value="NZ_RJSF01000019.1"/>
</dbReference>
<keyword evidence="1" id="KW-0732">Signal</keyword>
<keyword evidence="3" id="KW-1185">Reference proteome</keyword>
<feature type="signal peptide" evidence="1">
    <location>
        <begin position="1"/>
        <end position="28"/>
    </location>
</feature>
<protein>
    <recommendedName>
        <fullName evidence="4">EF-hand domain-containing protein</fullName>
    </recommendedName>
</protein>
<evidence type="ECO:0000256" key="1">
    <source>
        <dbReference type="SAM" id="SignalP"/>
    </source>
</evidence>
<organism evidence="2 3">
    <name type="scientific">Nocardioides pocheonensis</name>
    <dbReference type="NCBI Taxonomy" id="661485"/>
    <lineage>
        <taxon>Bacteria</taxon>
        <taxon>Bacillati</taxon>
        <taxon>Actinomycetota</taxon>
        <taxon>Actinomycetes</taxon>
        <taxon>Propionibacteriales</taxon>
        <taxon>Nocardioidaceae</taxon>
        <taxon>Nocardioides</taxon>
    </lineage>
</organism>
<name>A0A3N0GTJ6_9ACTN</name>
<dbReference type="EMBL" id="RJSF01000019">
    <property type="protein sequence ID" value="RNM15739.1"/>
    <property type="molecule type" value="Genomic_DNA"/>
</dbReference>
<dbReference type="OrthoDB" id="1494990at2"/>
<feature type="chain" id="PRO_5018181399" description="EF-hand domain-containing protein" evidence="1">
    <location>
        <begin position="29"/>
        <end position="152"/>
    </location>
</feature>
<evidence type="ECO:0008006" key="4">
    <source>
        <dbReference type="Google" id="ProtNLM"/>
    </source>
</evidence>
<evidence type="ECO:0000313" key="2">
    <source>
        <dbReference type="EMBL" id="RNM15739.1"/>
    </source>
</evidence>
<evidence type="ECO:0000313" key="3">
    <source>
        <dbReference type="Proteomes" id="UP000279994"/>
    </source>
</evidence>